<dbReference type="InterPro" id="IPR005119">
    <property type="entry name" value="LysR_subst-bd"/>
</dbReference>
<dbReference type="Proteomes" id="UP001157134">
    <property type="component" value="Unassembled WGS sequence"/>
</dbReference>
<dbReference type="SUPFAM" id="SSF46785">
    <property type="entry name" value="Winged helix' DNA-binding domain"/>
    <property type="match status" value="1"/>
</dbReference>
<reference evidence="6 7" key="1">
    <citation type="submission" date="2023-03" db="EMBL/GenBank/DDBJ databases">
        <title>Thalassotalea loyana LMG 22536T draft genome sequence.</title>
        <authorList>
            <person name="Sawabe T."/>
        </authorList>
    </citation>
    <scope>NUCLEOTIDE SEQUENCE [LARGE SCALE GENOMIC DNA]</scope>
    <source>
        <strain evidence="6 7">LMG 22536</strain>
    </source>
</reference>
<accession>A0ABQ6HH41</accession>
<evidence type="ECO:0000256" key="3">
    <source>
        <dbReference type="ARBA" id="ARBA00023125"/>
    </source>
</evidence>
<sequence length="298" mass="33774">MANNKLFEGIVVFVNVVNSGGFSAAAEKLGHSTSFISKEINKLESRLGVRLLNRTTRTIGLTPEGESYYSQCQQLIEDATTATNLITQHDVSPKGRLKVSCPVQFAHSHLQPIISEYLSRYPNVSLDLNLSDRHLDVVGDGYDLVIRATAQLDESSLICRKIYSAKGYTIVSQRYLDKHGIIYHPRELARHNCICYSNLKMPNRWDYQDKDGKTFIVDVPDKILCNEGRMLRKMVMDGHGVARLPSFYVEEDIQKGELIALFDEFPSTTIDVFAIYPSRQHLSPKVRSFIDMLIEKLN</sequence>
<comment type="caution">
    <text evidence="6">The sequence shown here is derived from an EMBL/GenBank/DDBJ whole genome shotgun (WGS) entry which is preliminary data.</text>
</comment>
<proteinExistence type="inferred from homology"/>
<evidence type="ECO:0000256" key="4">
    <source>
        <dbReference type="ARBA" id="ARBA00023163"/>
    </source>
</evidence>
<dbReference type="EMBL" id="BSSV01000013">
    <property type="protein sequence ID" value="GLX87416.1"/>
    <property type="molecule type" value="Genomic_DNA"/>
</dbReference>
<dbReference type="InterPro" id="IPR036388">
    <property type="entry name" value="WH-like_DNA-bd_sf"/>
</dbReference>
<dbReference type="Gene3D" id="3.40.190.290">
    <property type="match status" value="1"/>
</dbReference>
<keyword evidence="2" id="KW-0805">Transcription regulation</keyword>
<gene>
    <name evidence="6" type="ORF">tloyanaT_36690</name>
</gene>
<dbReference type="PANTHER" id="PTHR30537:SF5">
    <property type="entry name" value="HTH-TYPE TRANSCRIPTIONAL ACTIVATOR TTDR-RELATED"/>
    <property type="match status" value="1"/>
</dbReference>
<dbReference type="InterPro" id="IPR058163">
    <property type="entry name" value="LysR-type_TF_proteobact-type"/>
</dbReference>
<evidence type="ECO:0000313" key="7">
    <source>
        <dbReference type="Proteomes" id="UP001157134"/>
    </source>
</evidence>
<keyword evidence="4" id="KW-0804">Transcription</keyword>
<evidence type="ECO:0000259" key="5">
    <source>
        <dbReference type="PROSITE" id="PS50931"/>
    </source>
</evidence>
<dbReference type="InterPro" id="IPR036390">
    <property type="entry name" value="WH_DNA-bd_sf"/>
</dbReference>
<name>A0ABQ6HH41_9GAMM</name>
<evidence type="ECO:0000256" key="1">
    <source>
        <dbReference type="ARBA" id="ARBA00009437"/>
    </source>
</evidence>
<dbReference type="PANTHER" id="PTHR30537">
    <property type="entry name" value="HTH-TYPE TRANSCRIPTIONAL REGULATOR"/>
    <property type="match status" value="1"/>
</dbReference>
<evidence type="ECO:0000256" key="2">
    <source>
        <dbReference type="ARBA" id="ARBA00023015"/>
    </source>
</evidence>
<feature type="domain" description="HTH lysR-type" evidence="5">
    <location>
        <begin position="10"/>
        <end position="62"/>
    </location>
</feature>
<dbReference type="PROSITE" id="PS50931">
    <property type="entry name" value="HTH_LYSR"/>
    <property type="match status" value="1"/>
</dbReference>
<dbReference type="Pfam" id="PF00126">
    <property type="entry name" value="HTH_1"/>
    <property type="match status" value="1"/>
</dbReference>
<comment type="similarity">
    <text evidence="1">Belongs to the LysR transcriptional regulatory family.</text>
</comment>
<keyword evidence="3" id="KW-0238">DNA-binding</keyword>
<dbReference type="InterPro" id="IPR000847">
    <property type="entry name" value="LysR_HTH_N"/>
</dbReference>
<evidence type="ECO:0000313" key="6">
    <source>
        <dbReference type="EMBL" id="GLX87416.1"/>
    </source>
</evidence>
<keyword evidence="7" id="KW-1185">Reference proteome</keyword>
<dbReference type="Gene3D" id="1.10.10.10">
    <property type="entry name" value="Winged helix-like DNA-binding domain superfamily/Winged helix DNA-binding domain"/>
    <property type="match status" value="1"/>
</dbReference>
<dbReference type="Pfam" id="PF03466">
    <property type="entry name" value="LysR_substrate"/>
    <property type="match status" value="1"/>
</dbReference>
<protein>
    <submittedName>
        <fullName evidence="6">LysR family transcriptional regulator</fullName>
    </submittedName>
</protein>
<dbReference type="SUPFAM" id="SSF53850">
    <property type="entry name" value="Periplasmic binding protein-like II"/>
    <property type="match status" value="1"/>
</dbReference>
<organism evidence="6 7">
    <name type="scientific">Thalassotalea loyana</name>
    <dbReference type="NCBI Taxonomy" id="280483"/>
    <lineage>
        <taxon>Bacteria</taxon>
        <taxon>Pseudomonadati</taxon>
        <taxon>Pseudomonadota</taxon>
        <taxon>Gammaproteobacteria</taxon>
        <taxon>Alteromonadales</taxon>
        <taxon>Colwelliaceae</taxon>
        <taxon>Thalassotalea</taxon>
    </lineage>
</organism>
<dbReference type="CDD" id="cd08422">
    <property type="entry name" value="PBP2_CrgA_like"/>
    <property type="match status" value="1"/>
</dbReference>
<dbReference type="RefSeq" id="WP_284301474.1">
    <property type="nucleotide sequence ID" value="NZ_BSSV01000013.1"/>
</dbReference>